<evidence type="ECO:0000256" key="7">
    <source>
        <dbReference type="ARBA" id="ARBA00025800"/>
    </source>
</evidence>
<keyword evidence="2 8" id="KW-0813">Transport</keyword>
<accession>A0A316UNH0</accession>
<evidence type="ECO:0000256" key="3">
    <source>
        <dbReference type="ARBA" id="ARBA00022692"/>
    </source>
</evidence>
<dbReference type="RefSeq" id="XP_025360940.1">
    <property type="nucleotide sequence ID" value="XM_025504168.1"/>
</dbReference>
<dbReference type="InterPro" id="IPR011691">
    <property type="entry name" value="Vesicle_transpt_SFT2"/>
</dbReference>
<evidence type="ECO:0000256" key="5">
    <source>
        <dbReference type="ARBA" id="ARBA00022989"/>
    </source>
</evidence>
<evidence type="ECO:0000256" key="6">
    <source>
        <dbReference type="ARBA" id="ARBA00023136"/>
    </source>
</evidence>
<name>A0A316UNH0_9BASI</name>
<reference evidence="10 11" key="1">
    <citation type="journal article" date="2018" name="Mol. Biol. Evol.">
        <title>Broad Genomic Sampling Reveals a Smut Pathogenic Ancestry of the Fungal Clade Ustilaginomycotina.</title>
        <authorList>
            <person name="Kijpornyongpan T."/>
            <person name="Mondo S.J."/>
            <person name="Barry K."/>
            <person name="Sandor L."/>
            <person name="Lee J."/>
            <person name="Lipzen A."/>
            <person name="Pangilinan J."/>
            <person name="LaButti K."/>
            <person name="Hainaut M."/>
            <person name="Henrissat B."/>
            <person name="Grigoriev I.V."/>
            <person name="Spatafora J.W."/>
            <person name="Aime M.C."/>
        </authorList>
    </citation>
    <scope>NUCLEOTIDE SEQUENCE [LARGE SCALE GENOMIC DNA]</scope>
    <source>
        <strain evidence="10 11">MCA 5214</strain>
    </source>
</reference>
<gene>
    <name evidence="10" type="ORF">BDZ90DRAFT_213407</name>
</gene>
<feature type="non-terminal residue" evidence="10">
    <location>
        <position position="209"/>
    </location>
</feature>
<dbReference type="GO" id="GO:0016192">
    <property type="term" value="P:vesicle-mediated transport"/>
    <property type="evidence" value="ECO:0007669"/>
    <property type="project" value="InterPro"/>
</dbReference>
<keyword evidence="6 8" id="KW-0472">Membrane</keyword>
<dbReference type="InterPro" id="IPR007305">
    <property type="entry name" value="Vesicle_transpt_Got1/SFT2"/>
</dbReference>
<dbReference type="OrthoDB" id="660759at2759"/>
<dbReference type="GO" id="GO:0000139">
    <property type="term" value="C:Golgi membrane"/>
    <property type="evidence" value="ECO:0007669"/>
    <property type="project" value="UniProtKB-SubCell"/>
</dbReference>
<keyword evidence="3 8" id="KW-0812">Transmembrane</keyword>
<dbReference type="EMBL" id="KZ819672">
    <property type="protein sequence ID" value="PWN26328.1"/>
    <property type="molecule type" value="Genomic_DNA"/>
</dbReference>
<feature type="transmembrane region" description="Helical" evidence="8">
    <location>
        <begin position="106"/>
        <end position="128"/>
    </location>
</feature>
<dbReference type="PANTHER" id="PTHR23137">
    <property type="entry name" value="VESICLE TRANSPORT PROTEIN-RELATED"/>
    <property type="match status" value="1"/>
</dbReference>
<dbReference type="Pfam" id="PF04178">
    <property type="entry name" value="Got1"/>
    <property type="match status" value="1"/>
</dbReference>
<comment type="function">
    <text evidence="8">Nonessential protein required for the fusion of transport vesicles derived from the endocytic pathway with the Golgi complex.</text>
</comment>
<sequence>TEGSFRSQLSGFRWAQGANDDSRASAQQSSTGGSSLLPSWMSNPSSWLSSYVPLRSNSRPDSEEALLSLSHWERLLSFLACLAGSGVCFLFSFLFLLSPLPKLRKFALSFSLGSMLFMVGFAVLVGPLNHLRHMCSEERLPFSVAYVGSLALTLYFALGPRVTLPTLGAGIVQVGALLAYLAAYFPGGTTTLRYAGQWAARGAAGWLPL</sequence>
<organism evidence="10 11">
    <name type="scientific">Jaminaea rosea</name>
    <dbReference type="NCBI Taxonomy" id="1569628"/>
    <lineage>
        <taxon>Eukaryota</taxon>
        <taxon>Fungi</taxon>
        <taxon>Dikarya</taxon>
        <taxon>Basidiomycota</taxon>
        <taxon>Ustilaginomycotina</taxon>
        <taxon>Exobasidiomycetes</taxon>
        <taxon>Microstromatales</taxon>
        <taxon>Microstromatales incertae sedis</taxon>
        <taxon>Jaminaea</taxon>
    </lineage>
</organism>
<evidence type="ECO:0000256" key="1">
    <source>
        <dbReference type="ARBA" id="ARBA00004141"/>
    </source>
</evidence>
<keyword evidence="11" id="KW-1185">Reference proteome</keyword>
<keyword evidence="8" id="KW-0333">Golgi apparatus</keyword>
<dbReference type="STRING" id="1569628.A0A316UNH0"/>
<dbReference type="PANTHER" id="PTHR23137:SF36">
    <property type="entry name" value="VESICLE TRANSPORT PROTEIN SFT2C"/>
    <property type="match status" value="1"/>
</dbReference>
<comment type="subcellular location">
    <subcellularLocation>
        <location evidence="8">Golgi apparatus membrane</location>
        <topology evidence="8">Multi-pass membrane protein</topology>
    </subcellularLocation>
    <subcellularLocation>
        <location evidence="1">Membrane</location>
        <topology evidence="1">Multi-pass membrane protein</topology>
    </subcellularLocation>
</comment>
<keyword evidence="5 8" id="KW-1133">Transmembrane helix</keyword>
<keyword evidence="4 8" id="KW-0653">Protein transport</keyword>
<feature type="transmembrane region" description="Helical" evidence="8">
    <location>
        <begin position="164"/>
        <end position="185"/>
    </location>
</feature>
<feature type="transmembrane region" description="Helical" evidence="8">
    <location>
        <begin position="75"/>
        <end position="100"/>
    </location>
</feature>
<feature type="compositionally biased region" description="Low complexity" evidence="9">
    <location>
        <begin position="24"/>
        <end position="37"/>
    </location>
</feature>
<dbReference type="GO" id="GO:0015031">
    <property type="term" value="P:protein transport"/>
    <property type="evidence" value="ECO:0007669"/>
    <property type="project" value="UniProtKB-KW"/>
</dbReference>
<comment type="similarity">
    <text evidence="7 8">Belongs to the SFT2 family.</text>
</comment>
<dbReference type="GeneID" id="37025991"/>
<feature type="non-terminal residue" evidence="10">
    <location>
        <position position="1"/>
    </location>
</feature>
<evidence type="ECO:0000256" key="9">
    <source>
        <dbReference type="SAM" id="MobiDB-lite"/>
    </source>
</evidence>
<evidence type="ECO:0000313" key="11">
    <source>
        <dbReference type="Proteomes" id="UP000245884"/>
    </source>
</evidence>
<evidence type="ECO:0000256" key="2">
    <source>
        <dbReference type="ARBA" id="ARBA00022448"/>
    </source>
</evidence>
<evidence type="ECO:0000313" key="10">
    <source>
        <dbReference type="EMBL" id="PWN26328.1"/>
    </source>
</evidence>
<proteinExistence type="inferred from homology"/>
<feature type="region of interest" description="Disordered" evidence="9">
    <location>
        <begin position="16"/>
        <end position="37"/>
    </location>
</feature>
<dbReference type="Proteomes" id="UP000245884">
    <property type="component" value="Unassembled WGS sequence"/>
</dbReference>
<protein>
    <recommendedName>
        <fullName evidence="8">Protein transport protein SFT2</fullName>
    </recommendedName>
</protein>
<evidence type="ECO:0000256" key="8">
    <source>
        <dbReference type="RuleBase" id="RU363111"/>
    </source>
</evidence>
<evidence type="ECO:0000256" key="4">
    <source>
        <dbReference type="ARBA" id="ARBA00022927"/>
    </source>
</evidence>
<feature type="transmembrane region" description="Helical" evidence="8">
    <location>
        <begin position="140"/>
        <end position="158"/>
    </location>
</feature>
<dbReference type="AlphaFoldDB" id="A0A316UNH0"/>